<protein>
    <submittedName>
        <fullName evidence="1">Uncharacterized protein</fullName>
    </submittedName>
</protein>
<dbReference type="EMBL" id="KZ311085">
    <property type="protein sequence ID" value="KAG8240077.1"/>
    <property type="molecule type" value="Genomic_DNA"/>
</dbReference>
<dbReference type="AlphaFoldDB" id="A0A8K0KRW2"/>
<proteinExistence type="predicted"/>
<dbReference type="OrthoDB" id="6118231at2759"/>
<evidence type="ECO:0000313" key="1">
    <source>
        <dbReference type="EMBL" id="KAG8240077.1"/>
    </source>
</evidence>
<organism evidence="1 2">
    <name type="scientific">Ladona fulva</name>
    <name type="common">Scarce chaser dragonfly</name>
    <name type="synonym">Libellula fulva</name>
    <dbReference type="NCBI Taxonomy" id="123851"/>
    <lineage>
        <taxon>Eukaryota</taxon>
        <taxon>Metazoa</taxon>
        <taxon>Ecdysozoa</taxon>
        <taxon>Arthropoda</taxon>
        <taxon>Hexapoda</taxon>
        <taxon>Insecta</taxon>
        <taxon>Pterygota</taxon>
        <taxon>Palaeoptera</taxon>
        <taxon>Odonata</taxon>
        <taxon>Epiprocta</taxon>
        <taxon>Anisoptera</taxon>
        <taxon>Libelluloidea</taxon>
        <taxon>Libellulidae</taxon>
        <taxon>Ladona</taxon>
    </lineage>
</organism>
<name>A0A8K0KRW2_LADFU</name>
<reference evidence="1" key="2">
    <citation type="submission" date="2017-10" db="EMBL/GenBank/DDBJ databases">
        <title>Ladona fulva Genome sequencing and assembly.</title>
        <authorList>
            <person name="Murali S."/>
            <person name="Richards S."/>
            <person name="Bandaranaike D."/>
            <person name="Bellair M."/>
            <person name="Blankenburg K."/>
            <person name="Chao H."/>
            <person name="Dinh H."/>
            <person name="Doddapaneni H."/>
            <person name="Dugan-Rocha S."/>
            <person name="Elkadiri S."/>
            <person name="Gnanaolivu R."/>
            <person name="Hernandez B."/>
            <person name="Skinner E."/>
            <person name="Javaid M."/>
            <person name="Lee S."/>
            <person name="Li M."/>
            <person name="Ming W."/>
            <person name="Munidasa M."/>
            <person name="Muniz J."/>
            <person name="Nguyen L."/>
            <person name="Hughes D."/>
            <person name="Osuji N."/>
            <person name="Pu L.-L."/>
            <person name="Puazo M."/>
            <person name="Qu C."/>
            <person name="Quiroz J."/>
            <person name="Raj R."/>
            <person name="Weissenberger G."/>
            <person name="Xin Y."/>
            <person name="Zou X."/>
            <person name="Han Y."/>
            <person name="Worley K."/>
            <person name="Muzny D."/>
            <person name="Gibbs R."/>
        </authorList>
    </citation>
    <scope>NUCLEOTIDE SEQUENCE</scope>
    <source>
        <strain evidence="1">Sampled in the wild</strain>
    </source>
</reference>
<dbReference type="Proteomes" id="UP000792457">
    <property type="component" value="Unassembled WGS sequence"/>
</dbReference>
<accession>A0A8K0KRW2</accession>
<evidence type="ECO:0000313" key="2">
    <source>
        <dbReference type="Proteomes" id="UP000792457"/>
    </source>
</evidence>
<comment type="caution">
    <text evidence="1">The sequence shown here is derived from an EMBL/GenBank/DDBJ whole genome shotgun (WGS) entry which is preliminary data.</text>
</comment>
<feature type="non-terminal residue" evidence="1">
    <location>
        <position position="83"/>
    </location>
</feature>
<reference evidence="1" key="1">
    <citation type="submission" date="2013-04" db="EMBL/GenBank/DDBJ databases">
        <authorList>
            <person name="Qu J."/>
            <person name="Murali S.C."/>
            <person name="Bandaranaike D."/>
            <person name="Bellair M."/>
            <person name="Blankenburg K."/>
            <person name="Chao H."/>
            <person name="Dinh H."/>
            <person name="Doddapaneni H."/>
            <person name="Downs B."/>
            <person name="Dugan-Rocha S."/>
            <person name="Elkadiri S."/>
            <person name="Gnanaolivu R.D."/>
            <person name="Hernandez B."/>
            <person name="Javaid M."/>
            <person name="Jayaseelan J.C."/>
            <person name="Lee S."/>
            <person name="Li M."/>
            <person name="Ming W."/>
            <person name="Munidasa M."/>
            <person name="Muniz J."/>
            <person name="Nguyen L."/>
            <person name="Ongeri F."/>
            <person name="Osuji N."/>
            <person name="Pu L.-L."/>
            <person name="Puazo M."/>
            <person name="Qu C."/>
            <person name="Quiroz J."/>
            <person name="Raj R."/>
            <person name="Weissenberger G."/>
            <person name="Xin Y."/>
            <person name="Zou X."/>
            <person name="Han Y."/>
            <person name="Richards S."/>
            <person name="Worley K."/>
            <person name="Muzny D."/>
            <person name="Gibbs R."/>
        </authorList>
    </citation>
    <scope>NUCLEOTIDE SEQUENCE</scope>
    <source>
        <strain evidence="1">Sampled in the wild</strain>
    </source>
</reference>
<gene>
    <name evidence="1" type="ORF">J437_LFUL019646</name>
</gene>
<sequence>MPETLQCVEDIIRADRRVITDAVAIGCSHGQAYKMMHEGLGFHKVCYRWVMMRIERAVCTWFKTATTRILRGRFPGTCETVGQ</sequence>
<keyword evidence="2" id="KW-1185">Reference proteome</keyword>